<proteinExistence type="predicted"/>
<gene>
    <name evidence="1" type="ORF">DLD77_02740</name>
</gene>
<reference evidence="1 2" key="1">
    <citation type="submission" date="2018-05" db="EMBL/GenBank/DDBJ databases">
        <title>Chitinophaga sp. nov., isolated from rhizosphere soil of Alhagi.</title>
        <authorList>
            <person name="Liu Y."/>
        </authorList>
    </citation>
    <scope>NUCLEOTIDE SEQUENCE [LARGE SCALE GENOMIC DNA]</scope>
    <source>
        <strain evidence="1 2">T22</strain>
    </source>
</reference>
<keyword evidence="2" id="KW-1185">Reference proteome</keyword>
<dbReference type="PROSITE" id="PS51257">
    <property type="entry name" value="PROKAR_LIPOPROTEIN"/>
    <property type="match status" value="1"/>
</dbReference>
<dbReference type="RefSeq" id="WP_119076400.1">
    <property type="nucleotide sequence ID" value="NZ_CP029600.1"/>
</dbReference>
<name>A0ABM6W9T3_9BACT</name>
<organism evidence="1 2">
    <name type="scientific">Chitinophaga alhagiae</name>
    <dbReference type="NCBI Taxonomy" id="2203219"/>
    <lineage>
        <taxon>Bacteria</taxon>
        <taxon>Pseudomonadati</taxon>
        <taxon>Bacteroidota</taxon>
        <taxon>Chitinophagia</taxon>
        <taxon>Chitinophagales</taxon>
        <taxon>Chitinophagaceae</taxon>
        <taxon>Chitinophaga</taxon>
    </lineage>
</organism>
<dbReference type="EMBL" id="CP029600">
    <property type="protein sequence ID" value="AWO00687.1"/>
    <property type="molecule type" value="Genomic_DNA"/>
</dbReference>
<accession>A0ABM6W9T3</accession>
<evidence type="ECO:0000313" key="1">
    <source>
        <dbReference type="EMBL" id="AWO00687.1"/>
    </source>
</evidence>
<dbReference type="Proteomes" id="UP000246099">
    <property type="component" value="Chromosome"/>
</dbReference>
<sequence length="344" mass="39657">MKFNRYYIFMGILLTACACTQPARKVTPAFYFWKQRVQLNTTEKQTLQATGAKKLYVKMFDVNWDAAKRTAHPVAIADFREQLPDSVELVPVVFLVNEVWQQGDTAWPAAMAQKVAGLLQQVTPARPIREIQLDCDWTRNSQAAYFAFLRHLRGQPYFAGKQLSATIRLHQVKYLQSSGIPPVDKGLLMCYNMGDLRKWGDHNSILNMGSLKAYTGSNRISSYPLPLDLALPLFEWTVLFRNRQYAGLLRNMEREQLEDRAVFRPAGNFLFTVLKDTVLNGYPLRAGETLRHETADPAVLQKAAKYLNRQRQTYSPVIILYHLDSLTLRKHQMHELEEIYDILR</sequence>
<protein>
    <submittedName>
        <fullName evidence="1">Uncharacterized protein</fullName>
    </submittedName>
</protein>
<evidence type="ECO:0000313" key="2">
    <source>
        <dbReference type="Proteomes" id="UP000246099"/>
    </source>
</evidence>